<dbReference type="Proteomes" id="UP000027120">
    <property type="component" value="Unassembled WGS sequence"/>
</dbReference>
<evidence type="ECO:0000313" key="1">
    <source>
        <dbReference type="EMBL" id="KDO56360.1"/>
    </source>
</evidence>
<proteinExistence type="predicted"/>
<dbReference type="AlphaFoldDB" id="A0A067ER54"/>
<organism evidence="1 2">
    <name type="scientific">Citrus sinensis</name>
    <name type="common">Sweet orange</name>
    <name type="synonym">Citrus aurantium var. sinensis</name>
    <dbReference type="NCBI Taxonomy" id="2711"/>
    <lineage>
        <taxon>Eukaryota</taxon>
        <taxon>Viridiplantae</taxon>
        <taxon>Streptophyta</taxon>
        <taxon>Embryophyta</taxon>
        <taxon>Tracheophyta</taxon>
        <taxon>Spermatophyta</taxon>
        <taxon>Magnoliopsida</taxon>
        <taxon>eudicotyledons</taxon>
        <taxon>Gunneridae</taxon>
        <taxon>Pentapetalae</taxon>
        <taxon>rosids</taxon>
        <taxon>malvids</taxon>
        <taxon>Sapindales</taxon>
        <taxon>Rutaceae</taxon>
        <taxon>Aurantioideae</taxon>
        <taxon>Citrus</taxon>
    </lineage>
</organism>
<sequence length="122" mass="14067">MLQKGLQDLVAGRVRCRYERLICEDDHQEKVMARPRSSSRKCYWVKKMNGRLIKGLRLSPRSRKLTLKALSAVVVPSKIIRMYADVLDRMKMDGLCPNLIFSAQWGLPVLSYPSLKCKRSLT</sequence>
<keyword evidence="2" id="KW-1185">Reference proteome</keyword>
<dbReference type="PANTHER" id="PTHR35123:SF3">
    <property type="entry name" value="TRANSMEMBRANE PROTEIN"/>
    <property type="match status" value="1"/>
</dbReference>
<protein>
    <submittedName>
        <fullName evidence="1">Uncharacterized protein</fullName>
    </submittedName>
</protein>
<accession>A0A067ER54</accession>
<evidence type="ECO:0000313" key="2">
    <source>
        <dbReference type="Proteomes" id="UP000027120"/>
    </source>
</evidence>
<gene>
    <name evidence="1" type="ORF">CISIN_1g044474mg</name>
</gene>
<dbReference type="EMBL" id="KK784974">
    <property type="protein sequence ID" value="KDO56360.1"/>
    <property type="molecule type" value="Genomic_DNA"/>
</dbReference>
<dbReference type="PaxDb" id="2711-XP_006480385.1"/>
<dbReference type="PANTHER" id="PTHR35123">
    <property type="entry name" value="OS07G0633900 PROTEIN-RELATED"/>
    <property type="match status" value="1"/>
</dbReference>
<dbReference type="eggNOG" id="ENOG502S5P8">
    <property type="taxonomic scope" value="Eukaryota"/>
</dbReference>
<reference evidence="1 2" key="1">
    <citation type="submission" date="2014-04" db="EMBL/GenBank/DDBJ databases">
        <authorList>
            <consortium name="International Citrus Genome Consortium"/>
            <person name="Gmitter F."/>
            <person name="Chen C."/>
            <person name="Farmerie W."/>
            <person name="Harkins T."/>
            <person name="Desany B."/>
            <person name="Mohiuddin M."/>
            <person name="Kodira C."/>
            <person name="Borodovsky M."/>
            <person name="Lomsadze A."/>
            <person name="Burns P."/>
            <person name="Jenkins J."/>
            <person name="Prochnik S."/>
            <person name="Shu S."/>
            <person name="Chapman J."/>
            <person name="Pitluck S."/>
            <person name="Schmutz J."/>
            <person name="Rokhsar D."/>
        </authorList>
    </citation>
    <scope>NUCLEOTIDE SEQUENCE</scope>
</reference>
<name>A0A067ER54_CITSI</name>